<gene>
    <name evidence="14" type="ORF">P0Y49_11815</name>
</gene>
<dbReference type="Pfam" id="PF07715">
    <property type="entry name" value="Plug"/>
    <property type="match status" value="1"/>
</dbReference>
<keyword evidence="2 10" id="KW-0813">Transport</keyword>
<evidence type="ECO:0000256" key="4">
    <source>
        <dbReference type="ARBA" id="ARBA00022692"/>
    </source>
</evidence>
<dbReference type="SUPFAM" id="SSF56935">
    <property type="entry name" value="Porins"/>
    <property type="match status" value="1"/>
</dbReference>
<evidence type="ECO:0000256" key="7">
    <source>
        <dbReference type="ARBA" id="ARBA00023136"/>
    </source>
</evidence>
<evidence type="ECO:0000256" key="1">
    <source>
        <dbReference type="ARBA" id="ARBA00004571"/>
    </source>
</evidence>
<dbReference type="Pfam" id="PF13715">
    <property type="entry name" value="CarbopepD_reg_2"/>
    <property type="match status" value="1"/>
</dbReference>
<evidence type="ECO:0000259" key="12">
    <source>
        <dbReference type="Pfam" id="PF00593"/>
    </source>
</evidence>
<feature type="domain" description="TonB-dependent receptor-like beta-barrel" evidence="12">
    <location>
        <begin position="345"/>
        <end position="872"/>
    </location>
</feature>
<keyword evidence="3 10" id="KW-1134">Transmembrane beta strand</keyword>
<dbReference type="GO" id="GO:0044718">
    <property type="term" value="P:siderophore transmembrane transport"/>
    <property type="evidence" value="ECO:0007669"/>
    <property type="project" value="TreeGrafter"/>
</dbReference>
<evidence type="ECO:0000256" key="6">
    <source>
        <dbReference type="ARBA" id="ARBA00023077"/>
    </source>
</evidence>
<dbReference type="Pfam" id="PF00593">
    <property type="entry name" value="TonB_dep_Rec_b-barrel"/>
    <property type="match status" value="1"/>
</dbReference>
<evidence type="ECO:0000313" key="14">
    <source>
        <dbReference type="EMBL" id="WEK17481.1"/>
    </source>
</evidence>
<proteinExistence type="inferred from homology"/>
<organism evidence="14 15">
    <name type="scientific">Candidatus Pedobacter colombiensis</name>
    <dbReference type="NCBI Taxonomy" id="3121371"/>
    <lineage>
        <taxon>Bacteria</taxon>
        <taxon>Pseudomonadati</taxon>
        <taxon>Bacteroidota</taxon>
        <taxon>Sphingobacteriia</taxon>
        <taxon>Sphingobacteriales</taxon>
        <taxon>Sphingobacteriaceae</taxon>
        <taxon>Pedobacter</taxon>
    </lineage>
</organism>
<evidence type="ECO:0000313" key="15">
    <source>
        <dbReference type="Proteomes" id="UP001214530"/>
    </source>
</evidence>
<evidence type="ECO:0000256" key="5">
    <source>
        <dbReference type="ARBA" id="ARBA00022729"/>
    </source>
</evidence>
<keyword evidence="5" id="KW-0732">Signal</keyword>
<feature type="domain" description="TonB-dependent receptor plug" evidence="13">
    <location>
        <begin position="131"/>
        <end position="256"/>
    </location>
</feature>
<comment type="similarity">
    <text evidence="10 11">Belongs to the TonB-dependent receptor family.</text>
</comment>
<dbReference type="InterPro" id="IPR036942">
    <property type="entry name" value="Beta-barrel_TonB_sf"/>
</dbReference>
<dbReference type="InterPro" id="IPR037066">
    <property type="entry name" value="Plug_dom_sf"/>
</dbReference>
<dbReference type="PANTHER" id="PTHR30069:SF29">
    <property type="entry name" value="HEMOGLOBIN AND HEMOGLOBIN-HAPTOGLOBIN-BINDING PROTEIN 1-RELATED"/>
    <property type="match status" value="1"/>
</dbReference>
<dbReference type="EMBL" id="CP119313">
    <property type="protein sequence ID" value="WEK17481.1"/>
    <property type="molecule type" value="Genomic_DNA"/>
</dbReference>
<accession>A0AAJ5W3I2</accession>
<sequence>MKQLYKYVLIILPWLYVGPISAQQGVIIINGTIVDEQSKPLDFVTVKLLNTDRLTYTNDKGKFSFAINSSVLKQITISATIVGKVSSDTTINLNDYQKSITIRLKTLNLSLNEVQVSAVRKSTGLSNSSILFDRQAIEQVQAFSLVDVLNNLPGKTYAALDLQGAKNLTLRSDATGNSSLNNALGTAIIIDGLVQSNNANMQNKNIGKYGLETINDRANGRSYDVTFGGVDLREIPADNIENIEIISGVAPAQYGDLTDGAVIINRQAGKTDFQFNTRFNGGSTNVSLSKGFKLNGKLGSLNANLNYLNSNDDPRDLLKKYKRVSGGLMWTGYFTKGVKNTISFDFSEKLDDAKEDPDDGKDLMTYSKNRRFAFSERLSAEINGKFLRRINLSIGADISSTESYTQWWLSGSPKPTADKDTTGVYEGFYTDGNFNAIDQIVGKPINVNANLSFLNQFNTGKIKHFLSIGGSFSLSSNKGQGVLFDSKRPRWAGRNSQNERPYNFELIPSLINTGAYIEDKFSFKLFSKVFDVSAGLRYDNQNGFGTLQPRINSSYAIAKDLKVNMAYGIATKAPTMAYRYPSPTYFDIPLLNYFTGNAKTDLFLVYTQKYTPDNRDLKPSKSTQFELGLNWNKKNFSTSIFGYFKNNTDGFYAQQTYYPMVIPIYDITPNPGGKPEYFDTGNTRINVKLDANVIKNGVTSENYGVEWFISTKKIKAIQSSFSFNSSFSLSNYHNVGFTVRPANEDDILAEKKAWYAIYESTGNRNWSLTSRLNSDTHIPKFGFVVSLYADMIWQQYLKNFDAFKYPMAYLDKNGNYYKIENFDAANPDYGHLLPLPSTKEGEGKLPFPYANLSLRLSKEIKKRIRLSINAYNFLNIQPNYYNTVTKKRTTYNNPTSVGAELSIKF</sequence>
<evidence type="ECO:0000256" key="3">
    <source>
        <dbReference type="ARBA" id="ARBA00022452"/>
    </source>
</evidence>
<dbReference type="InterPro" id="IPR012910">
    <property type="entry name" value="Plug_dom"/>
</dbReference>
<keyword evidence="4 10" id="KW-0812">Transmembrane</keyword>
<evidence type="ECO:0000256" key="11">
    <source>
        <dbReference type="RuleBase" id="RU003357"/>
    </source>
</evidence>
<dbReference type="InterPro" id="IPR039426">
    <property type="entry name" value="TonB-dep_rcpt-like"/>
</dbReference>
<dbReference type="Proteomes" id="UP001214530">
    <property type="component" value="Chromosome"/>
</dbReference>
<dbReference type="InterPro" id="IPR000531">
    <property type="entry name" value="Beta-barrel_TonB"/>
</dbReference>
<dbReference type="Gene3D" id="2.170.130.10">
    <property type="entry name" value="TonB-dependent receptor, plug domain"/>
    <property type="match status" value="1"/>
</dbReference>
<keyword evidence="7 10" id="KW-0472">Membrane</keyword>
<dbReference type="PANTHER" id="PTHR30069">
    <property type="entry name" value="TONB-DEPENDENT OUTER MEMBRANE RECEPTOR"/>
    <property type="match status" value="1"/>
</dbReference>
<evidence type="ECO:0000259" key="13">
    <source>
        <dbReference type="Pfam" id="PF07715"/>
    </source>
</evidence>
<dbReference type="GO" id="GO:0009279">
    <property type="term" value="C:cell outer membrane"/>
    <property type="evidence" value="ECO:0007669"/>
    <property type="project" value="UniProtKB-SubCell"/>
</dbReference>
<reference evidence="14" key="1">
    <citation type="submission" date="2023-03" db="EMBL/GenBank/DDBJ databases">
        <title>Andean soil-derived lignocellulolytic bacterial consortium as a source of novel taxa and putative plastic-active enzymes.</title>
        <authorList>
            <person name="Diaz-Garcia L."/>
            <person name="Chuvochina M."/>
            <person name="Feuerriegel G."/>
            <person name="Bunk B."/>
            <person name="Sproer C."/>
            <person name="Streit W.R."/>
            <person name="Rodriguez L.M."/>
            <person name="Overmann J."/>
            <person name="Jimenez D.J."/>
        </authorList>
    </citation>
    <scope>NUCLEOTIDE SEQUENCE</scope>
    <source>
        <strain evidence="14">MAG 3858</strain>
    </source>
</reference>
<evidence type="ECO:0000256" key="8">
    <source>
        <dbReference type="ARBA" id="ARBA00023170"/>
    </source>
</evidence>
<keyword evidence="6 11" id="KW-0798">TonB box</keyword>
<evidence type="ECO:0000256" key="2">
    <source>
        <dbReference type="ARBA" id="ARBA00022448"/>
    </source>
</evidence>
<keyword evidence="8 14" id="KW-0675">Receptor</keyword>
<dbReference type="SUPFAM" id="SSF49464">
    <property type="entry name" value="Carboxypeptidase regulatory domain-like"/>
    <property type="match status" value="1"/>
</dbReference>
<name>A0AAJ5W3I2_9SPHI</name>
<dbReference type="InterPro" id="IPR008969">
    <property type="entry name" value="CarboxyPept-like_regulatory"/>
</dbReference>
<keyword evidence="9 10" id="KW-0998">Cell outer membrane</keyword>
<dbReference type="PROSITE" id="PS52016">
    <property type="entry name" value="TONB_DEPENDENT_REC_3"/>
    <property type="match status" value="1"/>
</dbReference>
<comment type="subcellular location">
    <subcellularLocation>
        <location evidence="1 10">Cell outer membrane</location>
        <topology evidence="1 10">Multi-pass membrane protein</topology>
    </subcellularLocation>
</comment>
<protein>
    <submittedName>
        <fullName evidence="14">TonB-dependent receptor</fullName>
    </submittedName>
</protein>
<dbReference type="AlphaFoldDB" id="A0AAJ5W3I2"/>
<evidence type="ECO:0000256" key="10">
    <source>
        <dbReference type="PROSITE-ProRule" id="PRU01360"/>
    </source>
</evidence>
<dbReference type="Gene3D" id="2.40.170.20">
    <property type="entry name" value="TonB-dependent receptor, beta-barrel domain"/>
    <property type="match status" value="1"/>
</dbReference>
<evidence type="ECO:0000256" key="9">
    <source>
        <dbReference type="ARBA" id="ARBA00023237"/>
    </source>
</evidence>
<dbReference type="GO" id="GO:0015344">
    <property type="term" value="F:siderophore uptake transmembrane transporter activity"/>
    <property type="evidence" value="ECO:0007669"/>
    <property type="project" value="TreeGrafter"/>
</dbReference>